<evidence type="ECO:0000259" key="3">
    <source>
        <dbReference type="Pfam" id="PF02769"/>
    </source>
</evidence>
<name>A0A318RMC7_WILLI</name>
<keyword evidence="1" id="KW-0784">Thiamine biosynthesis</keyword>
<keyword evidence="1" id="KW-0460">Magnesium</keyword>
<comment type="miscellaneous">
    <text evidence="1">Reaction mechanism of ThiL seems to utilize a direct, inline transfer of the gamma-phosphate of ATP to TMP rather than a phosphorylated enzyme intermediate.</text>
</comment>
<feature type="binding site" evidence="1">
    <location>
        <begin position="132"/>
        <end position="133"/>
    </location>
    <ligand>
        <name>ATP</name>
        <dbReference type="ChEBI" id="CHEBI:30616"/>
    </ligand>
</feature>
<feature type="binding site" evidence="1">
    <location>
        <position position="222"/>
    </location>
    <ligand>
        <name>ATP</name>
        <dbReference type="ChEBI" id="CHEBI:30616"/>
    </ligand>
</feature>
<dbReference type="InterPro" id="IPR006283">
    <property type="entry name" value="ThiL-like"/>
</dbReference>
<feature type="binding site" evidence="1">
    <location>
        <position position="55"/>
    </location>
    <ligand>
        <name>Mg(2+)</name>
        <dbReference type="ChEBI" id="CHEBI:18420"/>
        <label>1</label>
    </ligand>
</feature>
<feature type="binding site" evidence="1">
    <location>
        <position position="41"/>
    </location>
    <ligand>
        <name>Mg(2+)</name>
        <dbReference type="ChEBI" id="CHEBI:18420"/>
        <label>3</label>
    </ligand>
</feature>
<dbReference type="CDD" id="cd02194">
    <property type="entry name" value="ThiL"/>
    <property type="match status" value="1"/>
</dbReference>
<dbReference type="GO" id="GO:0009229">
    <property type="term" value="P:thiamine diphosphate biosynthetic process"/>
    <property type="evidence" value="ECO:0007669"/>
    <property type="project" value="UniProtKB-UniRule"/>
</dbReference>
<dbReference type="RefSeq" id="WP_110470862.1">
    <property type="nucleotide sequence ID" value="NZ_QJSP01000010.1"/>
</dbReference>
<dbReference type="UniPathway" id="UPA00060">
    <property type="reaction ID" value="UER00142"/>
</dbReference>
<comment type="function">
    <text evidence="1">Catalyzes the ATP-dependent phosphorylation of thiamine-monophosphate (TMP) to form thiamine-pyrophosphate (TPP), the active form of vitamin B1.</text>
</comment>
<dbReference type="InterPro" id="IPR036676">
    <property type="entry name" value="PurM-like_C_sf"/>
</dbReference>
<comment type="pathway">
    <text evidence="1">Cofactor biosynthesis; thiamine diphosphate biosynthesis; thiamine diphosphate from thiamine phosphate: step 1/1.</text>
</comment>
<reference evidence="4 5" key="1">
    <citation type="submission" date="2018-06" db="EMBL/GenBank/DDBJ databases">
        <title>Genomic Encyclopedia of Type Strains, Phase IV (KMG-IV): sequencing the most valuable type-strain genomes for metagenomic binning, comparative biology and taxonomic classification.</title>
        <authorList>
            <person name="Goeker M."/>
        </authorList>
    </citation>
    <scope>NUCLEOTIDE SEQUENCE [LARGE SCALE GENOMIC DNA]</scope>
    <source>
        <strain evidence="4 5">DSM 45521</strain>
    </source>
</reference>
<dbReference type="InterPro" id="IPR010918">
    <property type="entry name" value="PurM-like_C_dom"/>
</dbReference>
<feature type="binding site" evidence="1">
    <location>
        <position position="220"/>
    </location>
    <ligand>
        <name>Mg(2+)</name>
        <dbReference type="ChEBI" id="CHEBI:18420"/>
        <label>3</label>
    </ligand>
</feature>
<dbReference type="SUPFAM" id="SSF56042">
    <property type="entry name" value="PurM C-terminal domain-like"/>
    <property type="match status" value="1"/>
</dbReference>
<comment type="caution">
    <text evidence="4">The sequence shown here is derived from an EMBL/GenBank/DDBJ whole genome shotgun (WGS) entry which is preliminary data.</text>
</comment>
<keyword evidence="1" id="KW-0067">ATP-binding</keyword>
<dbReference type="Pfam" id="PF00586">
    <property type="entry name" value="AIRS"/>
    <property type="match status" value="1"/>
</dbReference>
<evidence type="ECO:0000256" key="1">
    <source>
        <dbReference type="HAMAP-Rule" id="MF_02128"/>
    </source>
</evidence>
<comment type="catalytic activity">
    <reaction evidence="1">
        <text>thiamine phosphate + ATP = thiamine diphosphate + ADP</text>
        <dbReference type="Rhea" id="RHEA:15913"/>
        <dbReference type="ChEBI" id="CHEBI:30616"/>
        <dbReference type="ChEBI" id="CHEBI:37575"/>
        <dbReference type="ChEBI" id="CHEBI:58937"/>
        <dbReference type="ChEBI" id="CHEBI:456216"/>
        <dbReference type="EC" id="2.7.4.16"/>
    </reaction>
</comment>
<dbReference type="SUPFAM" id="SSF55326">
    <property type="entry name" value="PurM N-terminal domain-like"/>
    <property type="match status" value="1"/>
</dbReference>
<keyword evidence="1" id="KW-0479">Metal-binding</keyword>
<feature type="binding site" evidence="1">
    <location>
        <position position="56"/>
    </location>
    <ligand>
        <name>Mg(2+)</name>
        <dbReference type="ChEBI" id="CHEBI:18420"/>
        <label>1</label>
    </ligand>
</feature>
<keyword evidence="5" id="KW-1185">Reference proteome</keyword>
<feature type="binding site" evidence="1">
    <location>
        <position position="56"/>
    </location>
    <ligand>
        <name>Mg(2+)</name>
        <dbReference type="ChEBI" id="CHEBI:18420"/>
        <label>2</label>
    </ligand>
</feature>
<dbReference type="GO" id="GO:0009228">
    <property type="term" value="P:thiamine biosynthetic process"/>
    <property type="evidence" value="ECO:0007669"/>
    <property type="project" value="UniProtKB-KW"/>
</dbReference>
<feature type="binding site" evidence="1">
    <location>
        <position position="133"/>
    </location>
    <ligand>
        <name>Mg(2+)</name>
        <dbReference type="ChEBI" id="CHEBI:18420"/>
        <label>1</label>
    </ligand>
</feature>
<feature type="domain" description="PurM-like C-terminal" evidence="3">
    <location>
        <begin position="162"/>
        <end position="265"/>
    </location>
</feature>
<proteinExistence type="inferred from homology"/>
<organism evidence="4 5">
    <name type="scientific">Williamsia limnetica</name>
    <dbReference type="NCBI Taxonomy" id="882452"/>
    <lineage>
        <taxon>Bacteria</taxon>
        <taxon>Bacillati</taxon>
        <taxon>Actinomycetota</taxon>
        <taxon>Actinomycetes</taxon>
        <taxon>Mycobacteriales</taxon>
        <taxon>Nocardiaceae</taxon>
        <taxon>Williamsia</taxon>
    </lineage>
</organism>
<comment type="caution">
    <text evidence="1">Lacks conserved residue(s) required for the propagation of feature annotation.</text>
</comment>
<dbReference type="EMBL" id="QJSP01000010">
    <property type="protein sequence ID" value="PYE15543.1"/>
    <property type="molecule type" value="Genomic_DNA"/>
</dbReference>
<dbReference type="EC" id="2.7.4.16" evidence="1"/>
<dbReference type="GO" id="GO:0000287">
    <property type="term" value="F:magnesium ion binding"/>
    <property type="evidence" value="ECO:0007669"/>
    <property type="project" value="UniProtKB-UniRule"/>
</dbReference>
<dbReference type="AlphaFoldDB" id="A0A318RMC7"/>
<keyword evidence="1" id="KW-0547">Nucleotide-binding</keyword>
<dbReference type="Pfam" id="PF02769">
    <property type="entry name" value="AIRS_C"/>
    <property type="match status" value="1"/>
</dbReference>
<feature type="binding site" evidence="1">
    <location>
        <position position="54"/>
    </location>
    <ligand>
        <name>Mg(2+)</name>
        <dbReference type="ChEBI" id="CHEBI:18420"/>
        <label>4</label>
    </ligand>
</feature>
<dbReference type="Gene3D" id="3.30.1330.10">
    <property type="entry name" value="PurM-like, N-terminal domain"/>
    <property type="match status" value="1"/>
</dbReference>
<feature type="binding site" evidence="1">
    <location>
        <position position="319"/>
    </location>
    <ligand>
        <name>substrate</name>
    </ligand>
</feature>
<dbReference type="Proteomes" id="UP000247591">
    <property type="component" value="Unassembled WGS sequence"/>
</dbReference>
<gene>
    <name evidence="1" type="primary">thiL</name>
    <name evidence="4" type="ORF">DFR67_110207</name>
</gene>
<comment type="similarity">
    <text evidence="1">Belongs to the thiamine-monophosphate kinase family.</text>
</comment>
<feature type="binding site" evidence="1">
    <location>
        <position position="273"/>
    </location>
    <ligand>
        <name>substrate</name>
    </ligand>
</feature>
<keyword evidence="1" id="KW-0808">Transferase</keyword>
<feature type="binding site" evidence="1">
    <location>
        <position position="85"/>
    </location>
    <ligand>
        <name>Mg(2+)</name>
        <dbReference type="ChEBI" id="CHEBI:18420"/>
        <label>3</label>
    </ligand>
</feature>
<dbReference type="NCBIfam" id="NF004351">
    <property type="entry name" value="PRK05731.1-4"/>
    <property type="match status" value="1"/>
</dbReference>
<dbReference type="NCBIfam" id="TIGR01379">
    <property type="entry name" value="thiL"/>
    <property type="match status" value="1"/>
</dbReference>
<protein>
    <recommendedName>
        <fullName evidence="1">Thiamine-monophosphate kinase</fullName>
        <shortName evidence="1">TMP kinase</shortName>
        <shortName evidence="1">Thiamine-phosphate kinase</shortName>
        <ecNumber evidence="1">2.7.4.16</ecNumber>
    </recommendedName>
</protein>
<dbReference type="InterPro" id="IPR016188">
    <property type="entry name" value="PurM-like_N"/>
</dbReference>
<dbReference type="GO" id="GO:0009030">
    <property type="term" value="F:thiamine-phosphate kinase activity"/>
    <property type="evidence" value="ECO:0007669"/>
    <property type="project" value="UniProtKB-UniRule"/>
</dbReference>
<keyword evidence="1 4" id="KW-0418">Kinase</keyword>
<feature type="binding site" evidence="1">
    <location>
        <position position="223"/>
    </location>
    <ligand>
        <name>Mg(2+)</name>
        <dbReference type="ChEBI" id="CHEBI:18420"/>
        <label>5</label>
    </ligand>
</feature>
<dbReference type="PANTHER" id="PTHR30270">
    <property type="entry name" value="THIAMINE-MONOPHOSPHATE KINASE"/>
    <property type="match status" value="1"/>
</dbReference>
<dbReference type="HAMAP" id="MF_02128">
    <property type="entry name" value="TMP_kinase"/>
    <property type="match status" value="1"/>
</dbReference>
<feature type="binding site" evidence="1">
    <location>
        <position position="85"/>
    </location>
    <ligand>
        <name>Mg(2+)</name>
        <dbReference type="ChEBI" id="CHEBI:18420"/>
        <label>4</label>
    </ligand>
</feature>
<evidence type="ECO:0000313" key="5">
    <source>
        <dbReference type="Proteomes" id="UP000247591"/>
    </source>
</evidence>
<feature type="binding site" evidence="1">
    <location>
        <position position="41"/>
    </location>
    <ligand>
        <name>Mg(2+)</name>
        <dbReference type="ChEBI" id="CHEBI:18420"/>
        <label>4</label>
    </ligand>
</feature>
<feature type="binding site" evidence="1">
    <location>
        <position position="63"/>
    </location>
    <ligand>
        <name>substrate</name>
    </ligand>
</feature>
<feature type="domain" description="PurM-like N-terminal" evidence="2">
    <location>
        <begin position="39"/>
        <end position="150"/>
    </location>
</feature>
<accession>A0A318RMC7</accession>
<evidence type="ECO:0000313" key="4">
    <source>
        <dbReference type="EMBL" id="PYE15543.1"/>
    </source>
</evidence>
<sequence length="322" mass="32498">MSTDPVRTVGDVGEGELIDLFAGPDAIDDTDAGVLIGPGDDAAVLAGGGPVVVSTDALVDGQHFRLDWSTPGQVGAKAIVANAADVMSMGGRVTGFVVSLTCPKDLRVDTLVGLRDGMRSAARRYGAQVVGGDLTTGNQLVIAVTAIGAMDSRSPVRLSTAREGDVLAVSGELGASGAGLDLLLAGVPGFTSLVTAHCEPSPHLSLAAGAASAGVHAMTDVSDGLLSELRTMARQSGHAMHVDPSRVPVVPELAAAAAALHTDPLRWVLGGGEDHELLASFPAGVVPVGWTAIGTVTRRGGGPPVVVTGIDDVDLDLGWRTF</sequence>
<evidence type="ECO:0000259" key="2">
    <source>
        <dbReference type="Pfam" id="PF00586"/>
    </source>
</evidence>
<feature type="binding site" evidence="1">
    <location>
        <position position="85"/>
    </location>
    <ligand>
        <name>Mg(2+)</name>
        <dbReference type="ChEBI" id="CHEBI:18420"/>
        <label>2</label>
    </ligand>
</feature>
<dbReference type="PIRSF" id="PIRSF005303">
    <property type="entry name" value="Thiam_monoph_kin"/>
    <property type="match status" value="1"/>
</dbReference>
<dbReference type="PANTHER" id="PTHR30270:SF0">
    <property type="entry name" value="THIAMINE-MONOPHOSPHATE KINASE"/>
    <property type="match status" value="1"/>
</dbReference>
<dbReference type="InterPro" id="IPR036921">
    <property type="entry name" value="PurM-like_N_sf"/>
</dbReference>
<dbReference type="GO" id="GO:0005524">
    <property type="term" value="F:ATP binding"/>
    <property type="evidence" value="ECO:0007669"/>
    <property type="project" value="UniProtKB-UniRule"/>
</dbReference>
<dbReference type="Gene3D" id="3.90.650.10">
    <property type="entry name" value="PurM-like C-terminal domain"/>
    <property type="match status" value="1"/>
</dbReference>
<dbReference type="OrthoDB" id="9802811at2"/>